<sequence>MRTKFIFIGVFIFLLTTIPFYAQKGSKTKKMHKPTLEKIYMQKKAKAQKKGIVKNQKKMKQIDIVKPIKLEKVKKREFPRIDPLTKEIIPKYNPSPENEITILFPNSGMLYPNTDDFLIQHFMILQWRATRGHTVEIKTLRETIHGNYGVVQDWTPYVVDDPEGIRDESIPFSGSPVGHRLLVKILIRDAAERSQVKTIFIGHE</sequence>
<evidence type="ECO:0000313" key="2">
    <source>
        <dbReference type="Proteomes" id="UP000245962"/>
    </source>
</evidence>
<gene>
    <name evidence="1" type="ORF">DDV96_07955</name>
</gene>
<organism evidence="1 2">
    <name type="scientific">Marixanthomonas spongiae</name>
    <dbReference type="NCBI Taxonomy" id="2174845"/>
    <lineage>
        <taxon>Bacteria</taxon>
        <taxon>Pseudomonadati</taxon>
        <taxon>Bacteroidota</taxon>
        <taxon>Flavobacteriia</taxon>
        <taxon>Flavobacteriales</taxon>
        <taxon>Flavobacteriaceae</taxon>
        <taxon>Marixanthomonas</taxon>
    </lineage>
</organism>
<protein>
    <submittedName>
        <fullName evidence="1">Uncharacterized protein</fullName>
    </submittedName>
</protein>
<dbReference type="RefSeq" id="WP_116694214.1">
    <property type="nucleotide sequence ID" value="NZ_QEHR01000004.1"/>
</dbReference>
<proteinExistence type="predicted"/>
<comment type="caution">
    <text evidence="1">The sequence shown here is derived from an EMBL/GenBank/DDBJ whole genome shotgun (WGS) entry which is preliminary data.</text>
</comment>
<dbReference type="EMBL" id="QEHR01000004">
    <property type="protein sequence ID" value="PVW15323.1"/>
    <property type="molecule type" value="Genomic_DNA"/>
</dbReference>
<accession>A0A2U0I2J6</accession>
<keyword evidence="2" id="KW-1185">Reference proteome</keyword>
<dbReference type="AlphaFoldDB" id="A0A2U0I2J6"/>
<evidence type="ECO:0000313" key="1">
    <source>
        <dbReference type="EMBL" id="PVW15323.1"/>
    </source>
</evidence>
<name>A0A2U0I2J6_9FLAO</name>
<dbReference type="Proteomes" id="UP000245962">
    <property type="component" value="Unassembled WGS sequence"/>
</dbReference>
<reference evidence="1 2" key="1">
    <citation type="submission" date="2018-04" db="EMBL/GenBank/DDBJ databases">
        <title>Marixanthomonas spongiae HN-E44 sp. nov., isolated from a marine sponge.</title>
        <authorList>
            <person name="Luo L."/>
            <person name="Zhuang L."/>
        </authorList>
    </citation>
    <scope>NUCLEOTIDE SEQUENCE [LARGE SCALE GENOMIC DNA]</scope>
    <source>
        <strain evidence="1 2">HN-E44</strain>
    </source>
</reference>